<evidence type="ECO:0000256" key="3">
    <source>
        <dbReference type="ARBA" id="ARBA00049544"/>
    </source>
</evidence>
<evidence type="ECO:0000313" key="5">
    <source>
        <dbReference type="EMBL" id="GFR48917.1"/>
    </source>
</evidence>
<evidence type="ECO:0000256" key="2">
    <source>
        <dbReference type="ARBA" id="ARBA00024194"/>
    </source>
</evidence>
<dbReference type="InterPro" id="IPR036282">
    <property type="entry name" value="Glutathione-S-Trfase_C_sf"/>
</dbReference>
<evidence type="ECO:0000259" key="4">
    <source>
        <dbReference type="PROSITE" id="PS50404"/>
    </source>
</evidence>
<dbReference type="Gene3D" id="1.20.1050.10">
    <property type="match status" value="1"/>
</dbReference>
<evidence type="ECO:0000256" key="1">
    <source>
        <dbReference type="ARBA" id="ARBA00022679"/>
    </source>
</evidence>
<dbReference type="InterPro" id="IPR044627">
    <property type="entry name" value="DHAR1/2/3/4"/>
</dbReference>
<name>A0AAD3DXE3_9CHLO</name>
<dbReference type="GO" id="GO:0033355">
    <property type="term" value="P:ascorbate glutathione cycle"/>
    <property type="evidence" value="ECO:0007669"/>
    <property type="project" value="InterPro"/>
</dbReference>
<keyword evidence="6" id="KW-1185">Reference proteome</keyword>
<keyword evidence="1" id="KW-0808">Transferase</keyword>
<sequence>MLSSSLCTSRLSRAFSSRRTILPAKRPRSAAISTMASSTVVYVKGDPATKTLGDCPFCHRALLTFEAKKVPYTLEYIDFDNKPTWLQEVSGGKVPVIKEEGQPYMPDSDVIVVHLEDKYPEPPMKSSVPPEIGAKLFPAFRGWLLGPESEAADKRALLLAELQGVDKWLSENRQQGEVEGRWGCVCWGDARRAAADQGPLFGGSRLNATDASLAPKLYHIAVALKHFKGWQIPEELKAVHSYLSAVKQLPEWQHTDYGEAAIIRGWQRHMQQQHH</sequence>
<dbReference type="CDD" id="cd00570">
    <property type="entry name" value="GST_N_family"/>
    <property type="match status" value="1"/>
</dbReference>
<dbReference type="EMBL" id="BMAR01000027">
    <property type="protein sequence ID" value="GFR48917.1"/>
    <property type="molecule type" value="Genomic_DNA"/>
</dbReference>
<dbReference type="GO" id="GO:0045174">
    <property type="term" value="F:glutathione dehydrogenase (ascorbate) activity"/>
    <property type="evidence" value="ECO:0007669"/>
    <property type="project" value="UniProtKB-EC"/>
</dbReference>
<dbReference type="Proteomes" id="UP001054857">
    <property type="component" value="Unassembled WGS sequence"/>
</dbReference>
<dbReference type="SUPFAM" id="SSF47616">
    <property type="entry name" value="GST C-terminal domain-like"/>
    <property type="match status" value="1"/>
</dbReference>
<dbReference type="AlphaFoldDB" id="A0AAD3DXE3"/>
<dbReference type="PROSITE" id="PS50404">
    <property type="entry name" value="GST_NTER"/>
    <property type="match status" value="1"/>
</dbReference>
<dbReference type="GO" id="GO:0016740">
    <property type="term" value="F:transferase activity"/>
    <property type="evidence" value="ECO:0007669"/>
    <property type="project" value="UniProtKB-KW"/>
</dbReference>
<reference evidence="5 6" key="1">
    <citation type="journal article" date="2021" name="Sci. Rep.">
        <title>Genome sequencing of the multicellular alga Astrephomene provides insights into convergent evolution of germ-soma differentiation.</title>
        <authorList>
            <person name="Yamashita S."/>
            <person name="Yamamoto K."/>
            <person name="Matsuzaki R."/>
            <person name="Suzuki S."/>
            <person name="Yamaguchi H."/>
            <person name="Hirooka S."/>
            <person name="Minakuchi Y."/>
            <person name="Miyagishima S."/>
            <person name="Kawachi M."/>
            <person name="Toyoda A."/>
            <person name="Nozaki H."/>
        </authorList>
    </citation>
    <scope>NUCLEOTIDE SEQUENCE [LARGE SCALE GENOMIC DNA]</scope>
    <source>
        <strain evidence="5 6">NIES-4017</strain>
    </source>
</reference>
<dbReference type="InterPro" id="IPR004045">
    <property type="entry name" value="Glutathione_S-Trfase_N"/>
</dbReference>
<protein>
    <recommendedName>
        <fullName evidence="4">GST N-terminal domain-containing protein</fullName>
    </recommendedName>
</protein>
<organism evidence="5 6">
    <name type="scientific">Astrephomene gubernaculifera</name>
    <dbReference type="NCBI Taxonomy" id="47775"/>
    <lineage>
        <taxon>Eukaryota</taxon>
        <taxon>Viridiplantae</taxon>
        <taxon>Chlorophyta</taxon>
        <taxon>core chlorophytes</taxon>
        <taxon>Chlorophyceae</taxon>
        <taxon>CS clade</taxon>
        <taxon>Chlamydomonadales</taxon>
        <taxon>Astrephomenaceae</taxon>
        <taxon>Astrephomene</taxon>
    </lineage>
</organism>
<proteinExistence type="inferred from homology"/>
<accession>A0AAD3DXE3</accession>
<evidence type="ECO:0000313" key="6">
    <source>
        <dbReference type="Proteomes" id="UP001054857"/>
    </source>
</evidence>
<feature type="domain" description="GST N-terminal" evidence="4">
    <location>
        <begin position="45"/>
        <end position="123"/>
    </location>
</feature>
<gene>
    <name evidence="5" type="ORF">Agub_g10867</name>
</gene>
<comment type="catalytic activity">
    <reaction evidence="3">
        <text>L-dehydroascorbate + 2 glutathione = glutathione disulfide + L-ascorbate</text>
        <dbReference type="Rhea" id="RHEA:24424"/>
        <dbReference type="ChEBI" id="CHEBI:38290"/>
        <dbReference type="ChEBI" id="CHEBI:57925"/>
        <dbReference type="ChEBI" id="CHEBI:58297"/>
        <dbReference type="ChEBI" id="CHEBI:58539"/>
        <dbReference type="EC" id="1.8.5.1"/>
    </reaction>
</comment>
<dbReference type="Pfam" id="PF13409">
    <property type="entry name" value="GST_N_2"/>
    <property type="match status" value="1"/>
</dbReference>
<dbReference type="Gene3D" id="3.40.30.10">
    <property type="entry name" value="Glutaredoxin"/>
    <property type="match status" value="1"/>
</dbReference>
<dbReference type="InterPro" id="IPR036249">
    <property type="entry name" value="Thioredoxin-like_sf"/>
</dbReference>
<dbReference type="PANTHER" id="PTHR44420:SF2">
    <property type="entry name" value="GLUTATHIONE S-TRANSFERASE DHAR2-RELATED"/>
    <property type="match status" value="1"/>
</dbReference>
<comment type="caution">
    <text evidence="5">The sequence shown here is derived from an EMBL/GenBank/DDBJ whole genome shotgun (WGS) entry which is preliminary data.</text>
</comment>
<dbReference type="SUPFAM" id="SSF52833">
    <property type="entry name" value="Thioredoxin-like"/>
    <property type="match status" value="1"/>
</dbReference>
<dbReference type="PANTHER" id="PTHR44420">
    <property type="entry name" value="GLUTATHIONE S-TRANSFERASE DHAR2-RELATED"/>
    <property type="match status" value="1"/>
</dbReference>
<comment type="similarity">
    <text evidence="2">Belongs to the GST superfamily. DHAR family.</text>
</comment>